<accession>A0AB38U5X6</accession>
<keyword evidence="1" id="KW-0238">DNA-binding</keyword>
<keyword evidence="1" id="KW-0614">Plasmid</keyword>
<dbReference type="EMBL" id="CP104216">
    <property type="protein sequence ID" value="UWX75351.1"/>
    <property type="molecule type" value="Genomic_DNA"/>
</dbReference>
<organism evidence="1 2">
    <name type="scientific">Burkholderia gladioli</name>
    <name type="common">Pseudomonas marginata</name>
    <name type="synonym">Phytomonas marginata</name>
    <dbReference type="NCBI Taxonomy" id="28095"/>
    <lineage>
        <taxon>Bacteria</taxon>
        <taxon>Pseudomonadati</taxon>
        <taxon>Pseudomonadota</taxon>
        <taxon>Betaproteobacteria</taxon>
        <taxon>Burkholderiales</taxon>
        <taxon>Burkholderiaceae</taxon>
        <taxon>Burkholderia</taxon>
    </lineage>
</organism>
<dbReference type="RefSeq" id="WP_186211283.1">
    <property type="nucleotide sequence ID" value="NZ_CADFBM010000003.1"/>
</dbReference>
<proteinExistence type="predicted"/>
<sequence>MNAIPLHAEVADDKPSSVIVEKLDAIRRNKKRKSEVAQAVGWSDDMMEKVFTGTGVVAEKMGPFLAALGLVVTTKEYMDYLARGNVIGSNCHCARANMGECGRR</sequence>
<reference evidence="1" key="1">
    <citation type="submission" date="2022-09" db="EMBL/GenBank/DDBJ databases">
        <title>Genomic of Burkholderia gladioli.</title>
        <authorList>
            <person name="Wu H."/>
        </authorList>
    </citation>
    <scope>NUCLEOTIDE SEQUENCE</scope>
    <source>
        <strain evidence="1">ZN-S4</strain>
        <plasmid evidence="1">unnamed1</plasmid>
    </source>
</reference>
<geneLocation type="plasmid" evidence="1 2">
    <name>unnamed1</name>
</geneLocation>
<gene>
    <name evidence="1" type="ORF">NYZ96_35300</name>
</gene>
<dbReference type="GO" id="GO:0003677">
    <property type="term" value="F:DNA binding"/>
    <property type="evidence" value="ECO:0007669"/>
    <property type="project" value="UniProtKB-KW"/>
</dbReference>
<evidence type="ECO:0000313" key="2">
    <source>
        <dbReference type="Proteomes" id="UP001059745"/>
    </source>
</evidence>
<dbReference type="Proteomes" id="UP001059745">
    <property type="component" value="Plasmid unnamed1"/>
</dbReference>
<name>A0AB38U5X6_BURGA</name>
<evidence type="ECO:0000313" key="1">
    <source>
        <dbReference type="EMBL" id="UWX75351.1"/>
    </source>
</evidence>
<dbReference type="AlphaFoldDB" id="A0AB38U5X6"/>
<protein>
    <submittedName>
        <fullName evidence="1">DNA-binding protein</fullName>
    </submittedName>
</protein>